<reference evidence="1" key="1">
    <citation type="submission" date="2019-05" db="EMBL/GenBank/DDBJ databases">
        <authorList>
            <person name="Lianzixin W."/>
        </authorList>
    </citation>
    <scope>NUCLEOTIDE SEQUENCE</scope>
    <source>
        <strain evidence="1">EC11</strain>
    </source>
</reference>
<sequence>MRYDIDEVLPWHSAISRTRQLYGEEVFMELFKKVLSLCC</sequence>
<accession>A0ABX0INY3</accession>
<proteinExistence type="predicted"/>
<name>A0ABX0INY3_9FLAO</name>
<dbReference type="Proteomes" id="UP000817854">
    <property type="component" value="Unassembled WGS sequence"/>
</dbReference>
<evidence type="ECO:0000313" key="1">
    <source>
        <dbReference type="EMBL" id="NHN25403.1"/>
    </source>
</evidence>
<dbReference type="EMBL" id="VEVQ02000004">
    <property type="protein sequence ID" value="NHN25403.1"/>
    <property type="molecule type" value="Genomic_DNA"/>
</dbReference>
<reference evidence="1" key="2">
    <citation type="submission" date="2020-02" db="EMBL/GenBank/DDBJ databases">
        <title>Flavobacterium profundi sp. nov., isolated from a deep-sea seamount.</title>
        <authorList>
            <person name="Zhang D.-C."/>
        </authorList>
    </citation>
    <scope>NUCLEOTIDE SEQUENCE</scope>
    <source>
        <strain evidence="1">EC11</strain>
    </source>
</reference>
<keyword evidence="2" id="KW-1185">Reference proteome</keyword>
<gene>
    <name evidence="1" type="ORF">FIA58_006920</name>
</gene>
<protein>
    <submittedName>
        <fullName evidence="1">Uncharacterized protein</fullName>
    </submittedName>
</protein>
<organism evidence="1 2">
    <name type="scientific">Flavobacterium jejuense</name>
    <dbReference type="NCBI Taxonomy" id="1544455"/>
    <lineage>
        <taxon>Bacteria</taxon>
        <taxon>Pseudomonadati</taxon>
        <taxon>Bacteroidota</taxon>
        <taxon>Flavobacteriia</taxon>
        <taxon>Flavobacteriales</taxon>
        <taxon>Flavobacteriaceae</taxon>
        <taxon>Flavobacterium</taxon>
    </lineage>
</organism>
<evidence type="ECO:0000313" key="2">
    <source>
        <dbReference type="Proteomes" id="UP000817854"/>
    </source>
</evidence>
<comment type="caution">
    <text evidence="1">The sequence shown here is derived from an EMBL/GenBank/DDBJ whole genome shotgun (WGS) entry which is preliminary data.</text>
</comment>